<gene>
    <name evidence="2" type="ORF">FGO68_gene6512</name>
</gene>
<protein>
    <submittedName>
        <fullName evidence="2">Uncharacterized protein</fullName>
    </submittedName>
</protein>
<feature type="coiled-coil region" evidence="1">
    <location>
        <begin position="1"/>
        <end position="49"/>
    </location>
</feature>
<reference evidence="2" key="1">
    <citation type="submission" date="2019-06" db="EMBL/GenBank/DDBJ databases">
        <authorList>
            <person name="Zheng W."/>
        </authorList>
    </citation>
    <scope>NUCLEOTIDE SEQUENCE</scope>
    <source>
        <strain evidence="2">QDHG01</strain>
    </source>
</reference>
<dbReference type="EMBL" id="RRYP01017697">
    <property type="protein sequence ID" value="TNV73992.1"/>
    <property type="molecule type" value="Genomic_DNA"/>
</dbReference>
<name>A0A8J8NFD9_HALGN</name>
<comment type="caution">
    <text evidence="2">The sequence shown here is derived from an EMBL/GenBank/DDBJ whole genome shotgun (WGS) entry which is preliminary data.</text>
</comment>
<keyword evidence="1" id="KW-0175">Coiled coil</keyword>
<evidence type="ECO:0000256" key="1">
    <source>
        <dbReference type="SAM" id="Coils"/>
    </source>
</evidence>
<keyword evidence="3" id="KW-1185">Reference proteome</keyword>
<dbReference type="Proteomes" id="UP000785679">
    <property type="component" value="Unassembled WGS sequence"/>
</dbReference>
<organism evidence="2 3">
    <name type="scientific">Halteria grandinella</name>
    <dbReference type="NCBI Taxonomy" id="5974"/>
    <lineage>
        <taxon>Eukaryota</taxon>
        <taxon>Sar</taxon>
        <taxon>Alveolata</taxon>
        <taxon>Ciliophora</taxon>
        <taxon>Intramacronucleata</taxon>
        <taxon>Spirotrichea</taxon>
        <taxon>Stichotrichia</taxon>
        <taxon>Sporadotrichida</taxon>
        <taxon>Halteriidae</taxon>
        <taxon>Halteria</taxon>
    </lineage>
</organism>
<proteinExistence type="predicted"/>
<dbReference type="AlphaFoldDB" id="A0A8J8NFD9"/>
<sequence length="170" mass="20420">MSQINNQNEQWLDELKALVDDLELGIEDNQECVNRITKLIHQLNEQEQQKAMKLIHKINLSEEIQLPNYIKTNIFISKVSSKQLIIILKYGEPQGNRNWYMKRNKRQNQRIFKKHNITDKKKQKILKRHNNCDINCQLFQKFIGGCLIRCRNNQKSNRFQFISLKRVKIE</sequence>
<evidence type="ECO:0000313" key="3">
    <source>
        <dbReference type="Proteomes" id="UP000785679"/>
    </source>
</evidence>
<accession>A0A8J8NFD9</accession>
<evidence type="ECO:0000313" key="2">
    <source>
        <dbReference type="EMBL" id="TNV73992.1"/>
    </source>
</evidence>